<keyword evidence="2 3" id="KW-0808">Transferase</keyword>
<reference evidence="3 4" key="1">
    <citation type="submission" date="2016-10" db="EMBL/GenBank/DDBJ databases">
        <authorList>
            <person name="de Groot N.N."/>
        </authorList>
    </citation>
    <scope>NUCLEOTIDE SEQUENCE [LARGE SCALE GENOMIC DNA]</scope>
    <source>
        <strain evidence="3 4">SLAS-1</strain>
    </source>
</reference>
<dbReference type="Gene3D" id="3.40.50.2000">
    <property type="entry name" value="Glycogen Phosphorylase B"/>
    <property type="match status" value="2"/>
</dbReference>
<dbReference type="Proteomes" id="UP000199476">
    <property type="component" value="Unassembled WGS sequence"/>
</dbReference>
<dbReference type="PANTHER" id="PTHR30160:SF1">
    <property type="entry name" value="LIPOPOLYSACCHARIDE 1,2-N-ACETYLGLUCOSAMINETRANSFERASE-RELATED"/>
    <property type="match status" value="1"/>
</dbReference>
<dbReference type="GO" id="GO:0008713">
    <property type="term" value="F:ADP-heptose-lipopolysaccharide heptosyltransferase activity"/>
    <property type="evidence" value="ECO:0007669"/>
    <property type="project" value="TreeGrafter"/>
</dbReference>
<dbReference type="InterPro" id="IPR051199">
    <property type="entry name" value="LPS_LOS_Heptosyltrfase"/>
</dbReference>
<evidence type="ECO:0000313" key="3">
    <source>
        <dbReference type="EMBL" id="SDL18543.1"/>
    </source>
</evidence>
<dbReference type="InterPro" id="IPR002201">
    <property type="entry name" value="Glyco_trans_9"/>
</dbReference>
<keyword evidence="4" id="KW-1185">Reference proteome</keyword>
<evidence type="ECO:0000256" key="1">
    <source>
        <dbReference type="ARBA" id="ARBA00022676"/>
    </source>
</evidence>
<organism evidence="3 4">
    <name type="scientific">Halarsenatibacter silvermanii</name>
    <dbReference type="NCBI Taxonomy" id="321763"/>
    <lineage>
        <taxon>Bacteria</taxon>
        <taxon>Bacillati</taxon>
        <taxon>Bacillota</taxon>
        <taxon>Clostridia</taxon>
        <taxon>Halanaerobiales</taxon>
        <taxon>Halarsenatibacteraceae</taxon>
        <taxon>Halarsenatibacter</taxon>
    </lineage>
</organism>
<evidence type="ECO:0000313" key="4">
    <source>
        <dbReference type="Proteomes" id="UP000199476"/>
    </source>
</evidence>
<dbReference type="GO" id="GO:0005829">
    <property type="term" value="C:cytosol"/>
    <property type="evidence" value="ECO:0007669"/>
    <property type="project" value="TreeGrafter"/>
</dbReference>
<evidence type="ECO:0000256" key="2">
    <source>
        <dbReference type="ARBA" id="ARBA00022679"/>
    </source>
</evidence>
<dbReference type="STRING" id="321763.SAMN04488692_10278"/>
<protein>
    <submittedName>
        <fullName evidence="3">Heptosyltransferase-3</fullName>
    </submittedName>
</protein>
<accession>A0A1G9I138</accession>
<dbReference type="AlphaFoldDB" id="A0A1G9I138"/>
<proteinExistence type="predicted"/>
<dbReference type="EMBL" id="FNGO01000002">
    <property type="protein sequence ID" value="SDL18543.1"/>
    <property type="molecule type" value="Genomic_DNA"/>
</dbReference>
<gene>
    <name evidence="3" type="ORF">SAMN04488692_10278</name>
</gene>
<sequence>MNIDKDFESAGQVLVINLLYLGDLIFSLPLLKELKSQCPRKEYHLLALEPFASLLAAADFVDELIACDKKAGISEAVRVVRSLRKEGYDFSLNIHGSWRSLLLQQAISAKTKAGYARESFTFQSLFLDYARDWCPEEEHIVDYQLRWLNELGLEVPENPQLPGVEPPKSAGINIDHMLNDNFSSDWRNELLILNPGGSWPGKRWPVEKFIELGRQVLTRLDAKIVITGGESDRERNSRIEQGIARRVEENLRDSIFQAAGRTSIPELLALMSRARVVISGDTGPAHVAALAGTPQLTIFGPSDERKYHPFASENKSRILKRDIDCRPCGEHECPREHHRCLKEIQPGEVFEEIKVLWA</sequence>
<dbReference type="Pfam" id="PF01075">
    <property type="entry name" value="Glyco_transf_9"/>
    <property type="match status" value="1"/>
</dbReference>
<dbReference type="PANTHER" id="PTHR30160">
    <property type="entry name" value="TETRAACYLDISACCHARIDE 4'-KINASE-RELATED"/>
    <property type="match status" value="1"/>
</dbReference>
<dbReference type="RefSeq" id="WP_089757925.1">
    <property type="nucleotide sequence ID" value="NZ_FNGO01000002.1"/>
</dbReference>
<name>A0A1G9I138_9FIRM</name>
<dbReference type="SUPFAM" id="SSF53756">
    <property type="entry name" value="UDP-Glycosyltransferase/glycogen phosphorylase"/>
    <property type="match status" value="1"/>
</dbReference>
<dbReference type="GO" id="GO:0009244">
    <property type="term" value="P:lipopolysaccharide core region biosynthetic process"/>
    <property type="evidence" value="ECO:0007669"/>
    <property type="project" value="TreeGrafter"/>
</dbReference>
<dbReference type="OrthoDB" id="9797795at2"/>
<keyword evidence="1" id="KW-0328">Glycosyltransferase</keyword>
<dbReference type="CDD" id="cd03789">
    <property type="entry name" value="GT9_LPS_heptosyltransferase"/>
    <property type="match status" value="1"/>
</dbReference>